<keyword evidence="4" id="KW-1134">Transmembrane beta strand</keyword>
<dbReference type="PANTHER" id="PTHR15207:SF1">
    <property type="entry name" value="GASDERMIN-E"/>
    <property type="match status" value="1"/>
</dbReference>
<evidence type="ECO:0000256" key="8">
    <source>
        <dbReference type="ARBA" id="ARBA00022692"/>
    </source>
</evidence>
<dbReference type="GO" id="GO:0005546">
    <property type="term" value="F:phosphatidylinositol-4,5-bisphosphate binding"/>
    <property type="evidence" value="ECO:0007669"/>
    <property type="project" value="Ensembl"/>
</dbReference>
<dbReference type="PANTHER" id="PTHR15207">
    <property type="entry name" value="NONSYNDROMIC HEARING IMPAIRMENT PROTEIN"/>
    <property type="match status" value="1"/>
</dbReference>
<dbReference type="AlphaFoldDB" id="H0WMQ1"/>
<dbReference type="EMBL" id="AAQR03057442">
    <property type="status" value="NOT_ANNOTATED_CDS"/>
    <property type="molecule type" value="Genomic_DNA"/>
</dbReference>
<evidence type="ECO:0000256" key="7">
    <source>
        <dbReference type="ARBA" id="ARBA00022590"/>
    </source>
</evidence>
<dbReference type="GeneTree" id="ENSGT00940000155880"/>
<dbReference type="InterPro" id="IPR041263">
    <property type="entry name" value="Gasdermin_PUB"/>
</dbReference>
<protein>
    <submittedName>
        <fullName evidence="14">Gasdermin E</fullName>
    </submittedName>
</protein>
<evidence type="ECO:0000256" key="5">
    <source>
        <dbReference type="ARBA" id="ARBA00022475"/>
    </source>
</evidence>
<evidence type="ECO:0000256" key="1">
    <source>
        <dbReference type="ARBA" id="ARBA00004496"/>
    </source>
</evidence>
<dbReference type="InterPro" id="IPR042377">
    <property type="entry name" value="GSDME"/>
</dbReference>
<dbReference type="Proteomes" id="UP000005225">
    <property type="component" value="Unassembled WGS sequence"/>
</dbReference>
<dbReference type="GO" id="GO:0141201">
    <property type="term" value="P:pyroptotic cell death"/>
    <property type="evidence" value="ECO:0007669"/>
    <property type="project" value="Ensembl"/>
</dbReference>
<reference evidence="14" key="3">
    <citation type="submission" date="2025-09" db="UniProtKB">
        <authorList>
            <consortium name="Ensembl"/>
        </authorList>
    </citation>
    <scope>IDENTIFICATION</scope>
</reference>
<keyword evidence="5" id="KW-1003">Cell membrane</keyword>
<comment type="similarity">
    <text evidence="3">Belongs to the gasdermin family.</text>
</comment>
<evidence type="ECO:0000256" key="9">
    <source>
        <dbReference type="ARBA" id="ARBA00023136"/>
    </source>
</evidence>
<evidence type="ECO:0000259" key="13">
    <source>
        <dbReference type="Pfam" id="PF17708"/>
    </source>
</evidence>
<keyword evidence="15" id="KW-1185">Reference proteome</keyword>
<keyword evidence="11" id="KW-0449">Lipoprotein</keyword>
<dbReference type="Ensembl" id="ENSOGAT00000003402.2">
    <property type="protein sequence ID" value="ENSOGAP00000003033.2"/>
    <property type="gene ID" value="ENSOGAG00000003400.2"/>
</dbReference>
<dbReference type="GO" id="GO:0005886">
    <property type="term" value="C:plasma membrane"/>
    <property type="evidence" value="ECO:0007669"/>
    <property type="project" value="UniProtKB-SubCell"/>
</dbReference>
<dbReference type="HOGENOM" id="CLU_042999_0_0_1"/>
<dbReference type="GO" id="GO:0005829">
    <property type="term" value="C:cytosol"/>
    <property type="evidence" value="ECO:0007669"/>
    <property type="project" value="Ensembl"/>
</dbReference>
<organism evidence="14 15">
    <name type="scientific">Otolemur garnettii</name>
    <name type="common">Small-eared galago</name>
    <name type="synonym">Garnett's greater bushbaby</name>
    <dbReference type="NCBI Taxonomy" id="30611"/>
    <lineage>
        <taxon>Eukaryota</taxon>
        <taxon>Metazoa</taxon>
        <taxon>Chordata</taxon>
        <taxon>Craniata</taxon>
        <taxon>Vertebrata</taxon>
        <taxon>Euteleostomi</taxon>
        <taxon>Mammalia</taxon>
        <taxon>Eutheria</taxon>
        <taxon>Euarchontoglires</taxon>
        <taxon>Primates</taxon>
        <taxon>Strepsirrhini</taxon>
        <taxon>Lorisiformes</taxon>
        <taxon>Galagidae</taxon>
        <taxon>Otolemur</taxon>
    </lineage>
</organism>
<evidence type="ECO:0000256" key="4">
    <source>
        <dbReference type="ARBA" id="ARBA00022452"/>
    </source>
</evidence>
<dbReference type="GO" id="GO:0022829">
    <property type="term" value="F:wide pore channel activity"/>
    <property type="evidence" value="ECO:0007669"/>
    <property type="project" value="Ensembl"/>
</dbReference>
<keyword evidence="8" id="KW-0812">Transmembrane</keyword>
<keyword evidence="10" id="KW-0564">Palmitate</keyword>
<keyword evidence="7" id="KW-1210">Necrosis</keyword>
<evidence type="ECO:0000256" key="2">
    <source>
        <dbReference type="ARBA" id="ARBA00004651"/>
    </source>
</evidence>
<dbReference type="InParanoid" id="H0WMQ1"/>
<dbReference type="GO" id="GO:0098586">
    <property type="term" value="P:cellular response to virus"/>
    <property type="evidence" value="ECO:0007669"/>
    <property type="project" value="Ensembl"/>
</dbReference>
<dbReference type="GO" id="GO:0002839">
    <property type="term" value="P:positive regulation of immune response to tumor cell"/>
    <property type="evidence" value="ECO:0007669"/>
    <property type="project" value="Ensembl"/>
</dbReference>
<keyword evidence="9" id="KW-0472">Membrane</keyword>
<feature type="domain" description="Gasdermin pore forming" evidence="12">
    <location>
        <begin position="1"/>
        <end position="246"/>
    </location>
</feature>
<sequence>MFAKATRNFLREVDAGGNLIAVSNLNDSDKLQLLSLVTKKKRFWCWQRPKYQFLSISLGDVLTEDPFLSPVVVESDFVKYEGKFENQVSGAIETALGRVKLNIGARGLRESQSSFGTLRKQEVDLQQLIGDSAERTINLKSPILQQVLERRGEVLCVLTQKIVTTQKCVISEHVQIEEKCGGMVGIRTKTVKVSATEDGNVVKDTNVVLEIPAATTIAYGVIELYVKLNGQFEFCLLRGKNGGFEHERRIDSVYLDPYVFQEFAFVDMPDAGHGMSSRDMPLSVLKEATQLLKTNFRPFVELPELQQMALNNALQEVLFDDELLVVLEQVCEDVVRGLSSPLEVLGKLKLPQKQELTAFLRLVGCSVEGPKDAVSNQWLFATAYFLVSALAEMPDNTVALLGTCCKLQIIPTLCYLLQALSHHGVSDLEDPSLAPLKDMERFGIAQRLFASAGISLERLQSSVKAVILKDPDVFPLILYITLNGLCALGRGE</sequence>
<evidence type="ECO:0000313" key="14">
    <source>
        <dbReference type="Ensembl" id="ENSOGAP00000003033.2"/>
    </source>
</evidence>
<evidence type="ECO:0000256" key="11">
    <source>
        <dbReference type="ARBA" id="ARBA00023288"/>
    </source>
</evidence>
<dbReference type="GO" id="GO:1901612">
    <property type="term" value="F:cardiolipin binding"/>
    <property type="evidence" value="ECO:0007669"/>
    <property type="project" value="Ensembl"/>
</dbReference>
<comment type="subcellular location">
    <subcellularLocation>
        <location evidence="2">Cell membrane</location>
        <topology evidence="2">Multi-pass membrane protein</topology>
    </subcellularLocation>
    <subcellularLocation>
        <location evidence="1">Cytoplasm</location>
    </subcellularLocation>
</comment>
<evidence type="ECO:0000256" key="10">
    <source>
        <dbReference type="ARBA" id="ARBA00023139"/>
    </source>
</evidence>
<dbReference type="EMBL" id="AAQR03057443">
    <property type="status" value="NOT_ANNOTATED_CDS"/>
    <property type="molecule type" value="Genomic_DNA"/>
</dbReference>
<dbReference type="GO" id="GO:0043410">
    <property type="term" value="P:positive regulation of MAPK cascade"/>
    <property type="evidence" value="ECO:0007669"/>
    <property type="project" value="Ensembl"/>
</dbReference>
<accession>H0WMQ1</accession>
<evidence type="ECO:0000259" key="12">
    <source>
        <dbReference type="Pfam" id="PF04598"/>
    </source>
</evidence>
<dbReference type="GO" id="GO:2001244">
    <property type="term" value="P:positive regulation of intrinsic apoptotic signaling pathway"/>
    <property type="evidence" value="ECO:0007669"/>
    <property type="project" value="Ensembl"/>
</dbReference>
<reference evidence="15" key="1">
    <citation type="submission" date="2011-03" db="EMBL/GenBank/DDBJ databases">
        <title>Version 3 of the genome sequence of Otolemur garnettii (Bushbaby).</title>
        <authorList>
            <consortium name="The Broad Institute Genome Sequencing Platform"/>
            <person name="Di Palma F."/>
            <person name="Johnson J."/>
            <person name="Lander E.S."/>
            <person name="Lindblad-Toh K."/>
            <person name="Jaffe D.B."/>
            <person name="Gnerre S."/>
            <person name="MacCallum I."/>
            <person name="Przybylski D."/>
            <person name="Ribeiro F.J."/>
            <person name="Burton J.N."/>
            <person name="Walker B.J."/>
            <person name="Sharpe T."/>
            <person name="Hall G."/>
        </authorList>
    </citation>
    <scope>NUCLEOTIDE SEQUENCE [LARGE SCALE GENOMIC DNA]</scope>
</reference>
<proteinExistence type="inferred from homology"/>
<keyword evidence="6" id="KW-0963">Cytoplasm</keyword>
<dbReference type="GO" id="GO:0071356">
    <property type="term" value="P:cellular response to tumor necrosis factor"/>
    <property type="evidence" value="ECO:0007669"/>
    <property type="project" value="Ensembl"/>
</dbReference>
<dbReference type="eggNOG" id="ENOG502QRAB">
    <property type="taxonomic scope" value="Eukaryota"/>
</dbReference>
<dbReference type="Pfam" id="PF04598">
    <property type="entry name" value="Gasdermin"/>
    <property type="match status" value="1"/>
</dbReference>
<feature type="domain" description="Gasdermin PUB" evidence="13">
    <location>
        <begin position="281"/>
        <end position="464"/>
    </location>
</feature>
<dbReference type="Pfam" id="PF17708">
    <property type="entry name" value="Gasdermin_C"/>
    <property type="match status" value="1"/>
</dbReference>
<dbReference type="InterPro" id="IPR040460">
    <property type="entry name" value="Gasdermin_pore"/>
</dbReference>
<dbReference type="OMA" id="EMTNDCL"/>
<reference evidence="14" key="2">
    <citation type="submission" date="2025-08" db="UniProtKB">
        <authorList>
            <consortium name="Ensembl"/>
        </authorList>
    </citation>
    <scope>IDENTIFICATION</scope>
</reference>
<dbReference type="GO" id="GO:0008285">
    <property type="term" value="P:negative regulation of cell population proliferation"/>
    <property type="evidence" value="ECO:0007669"/>
    <property type="project" value="Ensembl"/>
</dbReference>
<evidence type="ECO:0000256" key="6">
    <source>
        <dbReference type="ARBA" id="ARBA00022490"/>
    </source>
</evidence>
<dbReference type="STRING" id="30611.ENSOGAP00000003033"/>
<evidence type="ECO:0000313" key="15">
    <source>
        <dbReference type="Proteomes" id="UP000005225"/>
    </source>
</evidence>
<dbReference type="FunCoup" id="H0WMQ1">
    <property type="interactions" value="491"/>
</dbReference>
<name>H0WMQ1_OTOGA</name>
<dbReference type="GO" id="GO:0042491">
    <property type="term" value="P:inner ear auditory receptor cell differentiation"/>
    <property type="evidence" value="ECO:0007669"/>
    <property type="project" value="Ensembl"/>
</dbReference>
<evidence type="ECO:0000256" key="3">
    <source>
        <dbReference type="ARBA" id="ARBA00009279"/>
    </source>
</evidence>